<dbReference type="Pfam" id="PF00494">
    <property type="entry name" value="SQS_PSY"/>
    <property type="match status" value="1"/>
</dbReference>
<dbReference type="InterPro" id="IPR044843">
    <property type="entry name" value="Trans_IPPS_bact-type"/>
</dbReference>
<dbReference type="PANTHER" id="PTHR31480">
    <property type="entry name" value="BIFUNCTIONAL LYCOPENE CYCLASE/PHYTOENE SYNTHASE"/>
    <property type="match status" value="1"/>
</dbReference>
<dbReference type="AlphaFoldDB" id="A0A1R3W8D1"/>
<evidence type="ECO:0000313" key="1">
    <source>
        <dbReference type="EMBL" id="SIT73159.1"/>
    </source>
</evidence>
<dbReference type="CDD" id="cd00683">
    <property type="entry name" value="Trans_IPPS_HH"/>
    <property type="match status" value="1"/>
</dbReference>
<name>A0A1R3W8D1_9GAMM</name>
<dbReference type="InterPro" id="IPR033904">
    <property type="entry name" value="Trans_IPPS_HH"/>
</dbReference>
<gene>
    <name evidence="1" type="ORF">SAMN05216526_1820</name>
</gene>
<protein>
    <submittedName>
        <fullName evidence="1">Squalene synthase HpnC</fullName>
    </submittedName>
</protein>
<dbReference type="GO" id="GO:0004311">
    <property type="term" value="F:geranylgeranyl diphosphate synthase activity"/>
    <property type="evidence" value="ECO:0007669"/>
    <property type="project" value="InterPro"/>
</dbReference>
<dbReference type="NCBIfam" id="TIGR03464">
    <property type="entry name" value="HpnC"/>
    <property type="match status" value="1"/>
</dbReference>
<dbReference type="SUPFAM" id="SSF48576">
    <property type="entry name" value="Terpenoid synthases"/>
    <property type="match status" value="1"/>
</dbReference>
<dbReference type="GO" id="GO:0051996">
    <property type="term" value="F:squalene synthase [NAD(P)H] activity"/>
    <property type="evidence" value="ECO:0007669"/>
    <property type="project" value="InterPro"/>
</dbReference>
<dbReference type="STRING" id="233100.SAMN05216526_1820"/>
<sequence length="323" mass="36346">MFPQKPEKHKGHEAERVLDCRSSDSRQSFVMHAAVFTPQQAYQHCLHEANRHYENFPVASRLLPSALRAPVAAIYSFARRSDDWADEGELSDAQRLAGLDAMAQAIDEAAAGRADPEDATFVALADAMSRYALPVSLFHDLLTAFRQDVTHKRYADFGELMQYCRCSANPIGRLLLHLGGKAEARKLALSDAVCSSLQLINFYQDLAQDYEEMGRIYLPQDEMQRFAVTEAHLAERRSDGAMRALMQFQYQRADKLLRSGAPLGRELSGRLGLEIRFIINAGARVLWLLRRQEGDLFSRPRLSSKDYLRIAADSVWPKGRSGG</sequence>
<proteinExistence type="predicted"/>
<dbReference type="InterPro" id="IPR008949">
    <property type="entry name" value="Isoprenoid_synthase_dom_sf"/>
</dbReference>
<dbReference type="SFLD" id="SFLDG01018">
    <property type="entry name" value="Squalene/Phytoene_Synthase_Lik"/>
    <property type="match status" value="1"/>
</dbReference>
<dbReference type="SFLD" id="SFLDG01212">
    <property type="entry name" value="Phytoene_synthase_like"/>
    <property type="match status" value="1"/>
</dbReference>
<dbReference type="InterPro" id="IPR017827">
    <property type="entry name" value="HSQ_synthase_HpnC"/>
</dbReference>
<evidence type="ECO:0000313" key="2">
    <source>
        <dbReference type="Proteomes" id="UP000223759"/>
    </source>
</evidence>
<dbReference type="GO" id="GO:0016114">
    <property type="term" value="P:terpenoid biosynthetic process"/>
    <property type="evidence" value="ECO:0007669"/>
    <property type="project" value="UniProtKB-ARBA"/>
</dbReference>
<accession>A0A1R3W8D1</accession>
<reference evidence="1 2" key="1">
    <citation type="submission" date="2017-01" db="EMBL/GenBank/DDBJ databases">
        <authorList>
            <person name="Mah S.A."/>
            <person name="Swanson W.J."/>
            <person name="Moy G.W."/>
            <person name="Vacquier V.D."/>
        </authorList>
    </citation>
    <scope>NUCLEOTIDE SEQUENCE [LARGE SCALE GENOMIC DNA]</scope>
    <source>
        <strain evidence="1 2">M9</strain>
    </source>
</reference>
<organism evidence="1 2">
    <name type="scientific">Ectothiorhodosinus mongolicus</name>
    <dbReference type="NCBI Taxonomy" id="233100"/>
    <lineage>
        <taxon>Bacteria</taxon>
        <taxon>Pseudomonadati</taxon>
        <taxon>Pseudomonadota</taxon>
        <taxon>Gammaproteobacteria</taxon>
        <taxon>Chromatiales</taxon>
        <taxon>Ectothiorhodospiraceae</taxon>
        <taxon>Ectothiorhodosinus</taxon>
    </lineage>
</organism>
<keyword evidence="2" id="KW-1185">Reference proteome</keyword>
<dbReference type="Gene3D" id="1.10.600.10">
    <property type="entry name" value="Farnesyl Diphosphate Synthase"/>
    <property type="match status" value="1"/>
</dbReference>
<dbReference type="Proteomes" id="UP000223759">
    <property type="component" value="Unassembled WGS sequence"/>
</dbReference>
<dbReference type="EMBL" id="FTPK01000003">
    <property type="protein sequence ID" value="SIT73159.1"/>
    <property type="molecule type" value="Genomic_DNA"/>
</dbReference>
<dbReference type="SFLD" id="SFLDS00005">
    <property type="entry name" value="Isoprenoid_Synthase_Type_I"/>
    <property type="match status" value="1"/>
</dbReference>
<dbReference type="InterPro" id="IPR002060">
    <property type="entry name" value="Squ/phyt_synthse"/>
</dbReference>